<reference evidence="2" key="1">
    <citation type="submission" date="2022-08" db="EMBL/GenBank/DDBJ databases">
        <authorList>
            <consortium name="DOE Joint Genome Institute"/>
            <person name="Min B."/>
            <person name="Riley R."/>
            <person name="Sierra-Patev S."/>
            <person name="Naranjo-Ortiz M."/>
            <person name="Looney B."/>
            <person name="Konkel Z."/>
            <person name="Slot J.C."/>
            <person name="Sakamoto Y."/>
            <person name="Steenwyk J.L."/>
            <person name="Rokas A."/>
            <person name="Carro J."/>
            <person name="Camarero S."/>
            <person name="Ferreira P."/>
            <person name="Molpeceres G."/>
            <person name="Ruiz-Duenas F.J."/>
            <person name="Serrano A."/>
            <person name="Henrissat B."/>
            <person name="Drula E."/>
            <person name="Hughes K.W."/>
            <person name="Mata J.L."/>
            <person name="Ishikawa N.K."/>
            <person name="Vargas-Isla R."/>
            <person name="Ushijima S."/>
            <person name="Smith C.A."/>
            <person name="Ahrendt S."/>
            <person name="Andreopoulos W."/>
            <person name="He G."/>
            <person name="Labutti K."/>
            <person name="Lipzen A."/>
            <person name="Ng V."/>
            <person name="Sandor L."/>
            <person name="Barry K."/>
            <person name="Martinez A.T."/>
            <person name="Xiao Y."/>
            <person name="Gibbons J.G."/>
            <person name="Terashima K."/>
            <person name="Hibbett D.S."/>
            <person name="Grigoriev I.V."/>
        </authorList>
    </citation>
    <scope>NUCLEOTIDE SEQUENCE</scope>
    <source>
        <strain evidence="2">Sp2 HRB7682 ss15</strain>
    </source>
</reference>
<comment type="caution">
    <text evidence="2">The sequence shown here is derived from an EMBL/GenBank/DDBJ whole genome shotgun (WGS) entry which is preliminary data.</text>
</comment>
<gene>
    <name evidence="2" type="ORF">C8J55DRAFT_487588</name>
</gene>
<evidence type="ECO:0000313" key="2">
    <source>
        <dbReference type="EMBL" id="KAJ4486611.1"/>
    </source>
</evidence>
<dbReference type="Proteomes" id="UP001150238">
    <property type="component" value="Unassembled WGS sequence"/>
</dbReference>
<keyword evidence="1" id="KW-0812">Transmembrane</keyword>
<dbReference type="AlphaFoldDB" id="A0A9W9AP63"/>
<name>A0A9W9AP63_9AGAR</name>
<sequence>MVDSPPPPYSYTPKPHVAAKLSRAILLSVIFMMVYNFVVFCRQLLVLGSLAIMCSIVPELIEAQFDCVHNEGGLNCGPRFSQVYQSGLQLNSIEKPLFYFNWLPDIRDGVALIITYLGMKVLLY</sequence>
<keyword evidence="1" id="KW-1133">Transmembrane helix</keyword>
<reference evidence="2" key="2">
    <citation type="journal article" date="2023" name="Proc. Natl. Acad. Sci. U.S.A.">
        <title>A global phylogenomic analysis of the shiitake genus Lentinula.</title>
        <authorList>
            <person name="Sierra-Patev S."/>
            <person name="Min B."/>
            <person name="Naranjo-Ortiz M."/>
            <person name="Looney B."/>
            <person name="Konkel Z."/>
            <person name="Slot J.C."/>
            <person name="Sakamoto Y."/>
            <person name="Steenwyk J.L."/>
            <person name="Rokas A."/>
            <person name="Carro J."/>
            <person name="Camarero S."/>
            <person name="Ferreira P."/>
            <person name="Molpeceres G."/>
            <person name="Ruiz-Duenas F.J."/>
            <person name="Serrano A."/>
            <person name="Henrissat B."/>
            <person name="Drula E."/>
            <person name="Hughes K.W."/>
            <person name="Mata J.L."/>
            <person name="Ishikawa N.K."/>
            <person name="Vargas-Isla R."/>
            <person name="Ushijima S."/>
            <person name="Smith C.A."/>
            <person name="Donoghue J."/>
            <person name="Ahrendt S."/>
            <person name="Andreopoulos W."/>
            <person name="He G."/>
            <person name="LaButti K."/>
            <person name="Lipzen A."/>
            <person name="Ng V."/>
            <person name="Riley R."/>
            <person name="Sandor L."/>
            <person name="Barry K."/>
            <person name="Martinez A.T."/>
            <person name="Xiao Y."/>
            <person name="Gibbons J.G."/>
            <person name="Terashima K."/>
            <person name="Grigoriev I.V."/>
            <person name="Hibbett D."/>
        </authorList>
    </citation>
    <scope>NUCLEOTIDE SEQUENCE</scope>
    <source>
        <strain evidence="2">Sp2 HRB7682 ss15</strain>
    </source>
</reference>
<feature type="transmembrane region" description="Helical" evidence="1">
    <location>
        <begin position="20"/>
        <end position="40"/>
    </location>
</feature>
<evidence type="ECO:0000256" key="1">
    <source>
        <dbReference type="SAM" id="Phobius"/>
    </source>
</evidence>
<keyword evidence="1" id="KW-0472">Membrane</keyword>
<organism evidence="2 3">
    <name type="scientific">Lentinula lateritia</name>
    <dbReference type="NCBI Taxonomy" id="40482"/>
    <lineage>
        <taxon>Eukaryota</taxon>
        <taxon>Fungi</taxon>
        <taxon>Dikarya</taxon>
        <taxon>Basidiomycota</taxon>
        <taxon>Agaricomycotina</taxon>
        <taxon>Agaricomycetes</taxon>
        <taxon>Agaricomycetidae</taxon>
        <taxon>Agaricales</taxon>
        <taxon>Marasmiineae</taxon>
        <taxon>Omphalotaceae</taxon>
        <taxon>Lentinula</taxon>
    </lineage>
</organism>
<evidence type="ECO:0000313" key="3">
    <source>
        <dbReference type="Proteomes" id="UP001150238"/>
    </source>
</evidence>
<accession>A0A9W9AP63</accession>
<dbReference type="EMBL" id="JANVFS010000010">
    <property type="protein sequence ID" value="KAJ4486611.1"/>
    <property type="molecule type" value="Genomic_DNA"/>
</dbReference>
<proteinExistence type="predicted"/>
<protein>
    <submittedName>
        <fullName evidence="2">Uncharacterized protein</fullName>
    </submittedName>
</protein>